<evidence type="ECO:0000256" key="1">
    <source>
        <dbReference type="SAM" id="MobiDB-lite"/>
    </source>
</evidence>
<protein>
    <recommendedName>
        <fullName evidence="4">DUF4283 domain-containing protein</fullName>
    </recommendedName>
</protein>
<feature type="region of interest" description="Disordered" evidence="1">
    <location>
        <begin position="1"/>
        <end position="49"/>
    </location>
</feature>
<dbReference type="PANTHER" id="PTHR33087:SF51">
    <property type="entry name" value="CCHC-TYPE DOMAIN-CONTAINING PROTEIN"/>
    <property type="match status" value="1"/>
</dbReference>
<dbReference type="AlphaFoldDB" id="A0A8T0N7N9"/>
<organism evidence="2 3">
    <name type="scientific">Panicum virgatum</name>
    <name type="common">Blackwell switchgrass</name>
    <dbReference type="NCBI Taxonomy" id="38727"/>
    <lineage>
        <taxon>Eukaryota</taxon>
        <taxon>Viridiplantae</taxon>
        <taxon>Streptophyta</taxon>
        <taxon>Embryophyta</taxon>
        <taxon>Tracheophyta</taxon>
        <taxon>Spermatophyta</taxon>
        <taxon>Magnoliopsida</taxon>
        <taxon>Liliopsida</taxon>
        <taxon>Poales</taxon>
        <taxon>Poaceae</taxon>
        <taxon>PACMAD clade</taxon>
        <taxon>Panicoideae</taxon>
        <taxon>Panicodae</taxon>
        <taxon>Paniceae</taxon>
        <taxon>Panicinae</taxon>
        <taxon>Panicum</taxon>
        <taxon>Panicum sect. Hiantes</taxon>
    </lineage>
</organism>
<sequence length="228" mass="25432">MTAPGDAPGPSRRRRRSRKRRNMGGSSPSAPPPYPEDPNDYLIGSSSDDASRDAIADGLARPRCMIRRLAAIAQREERLAGCALIVSVIADEPDSLKEHIIPAIARRFEIEETLLSIIDFGHARFLLISPDEFSATRILNDGRPLSIPPGRIHFMRWTRFFQSFAAAFTMPMEVELRGIPTHAWELETVLQLLSGCCVPSVVHPDTDIQREVFRITAWCSSPSCIPRD</sequence>
<feature type="compositionally biased region" description="Basic residues" evidence="1">
    <location>
        <begin position="11"/>
        <end position="22"/>
    </location>
</feature>
<name>A0A8T0N7N9_PANVG</name>
<dbReference type="PANTHER" id="PTHR33087">
    <property type="entry name" value="OS07G0539200 PROTEIN"/>
    <property type="match status" value="1"/>
</dbReference>
<gene>
    <name evidence="2" type="ORF">PVAP13_9NG718200</name>
</gene>
<evidence type="ECO:0000313" key="2">
    <source>
        <dbReference type="EMBL" id="KAG2543044.1"/>
    </source>
</evidence>
<dbReference type="Proteomes" id="UP000823388">
    <property type="component" value="Chromosome 9N"/>
</dbReference>
<evidence type="ECO:0008006" key="4">
    <source>
        <dbReference type="Google" id="ProtNLM"/>
    </source>
</evidence>
<keyword evidence="3" id="KW-1185">Reference proteome</keyword>
<dbReference type="EMBL" id="CM029054">
    <property type="protein sequence ID" value="KAG2543044.1"/>
    <property type="molecule type" value="Genomic_DNA"/>
</dbReference>
<dbReference type="InterPro" id="IPR053253">
    <property type="entry name" value="Sex_diff_modulator"/>
</dbReference>
<reference evidence="2" key="1">
    <citation type="submission" date="2020-05" db="EMBL/GenBank/DDBJ databases">
        <title>WGS assembly of Panicum virgatum.</title>
        <authorList>
            <person name="Lovell J.T."/>
            <person name="Jenkins J."/>
            <person name="Shu S."/>
            <person name="Juenger T.E."/>
            <person name="Schmutz J."/>
        </authorList>
    </citation>
    <scope>NUCLEOTIDE SEQUENCE</scope>
    <source>
        <strain evidence="2">AP13</strain>
    </source>
</reference>
<comment type="caution">
    <text evidence="2">The sequence shown here is derived from an EMBL/GenBank/DDBJ whole genome shotgun (WGS) entry which is preliminary data.</text>
</comment>
<accession>A0A8T0N7N9</accession>
<proteinExistence type="predicted"/>
<evidence type="ECO:0000313" key="3">
    <source>
        <dbReference type="Proteomes" id="UP000823388"/>
    </source>
</evidence>